<evidence type="ECO:0000256" key="1">
    <source>
        <dbReference type="SAM" id="MobiDB-lite"/>
    </source>
</evidence>
<reference evidence="2" key="1">
    <citation type="submission" date="2013-11" db="EMBL/GenBank/DDBJ databases">
        <title>The Genome Sequence of Phytophthora parasitica CHvinca01.</title>
        <authorList>
            <consortium name="The Broad Institute Genomics Platform"/>
            <person name="Russ C."/>
            <person name="Tyler B."/>
            <person name="Panabieres F."/>
            <person name="Shan W."/>
            <person name="Tripathy S."/>
            <person name="Grunwald N."/>
            <person name="Machado M."/>
            <person name="Johnson C.S."/>
            <person name="Arredondo F."/>
            <person name="Hong C."/>
            <person name="Coffey M."/>
            <person name="Young S.K."/>
            <person name="Zeng Q."/>
            <person name="Gargeya S."/>
            <person name="Fitzgerald M."/>
            <person name="Abouelleil A."/>
            <person name="Alvarado L."/>
            <person name="Chapman S.B."/>
            <person name="Gainer-Dewar J."/>
            <person name="Goldberg J."/>
            <person name="Griggs A."/>
            <person name="Gujja S."/>
            <person name="Hansen M."/>
            <person name="Howarth C."/>
            <person name="Imamovic A."/>
            <person name="Ireland A."/>
            <person name="Larimer J."/>
            <person name="McCowan C."/>
            <person name="Murphy C."/>
            <person name="Pearson M."/>
            <person name="Poon T.W."/>
            <person name="Priest M."/>
            <person name="Roberts A."/>
            <person name="Saif S."/>
            <person name="Shea T."/>
            <person name="Sykes S."/>
            <person name="Wortman J."/>
            <person name="Nusbaum C."/>
            <person name="Birren B."/>
        </authorList>
    </citation>
    <scope>NUCLEOTIDE SEQUENCE [LARGE SCALE GENOMIC DNA]</scope>
    <source>
        <strain evidence="2">CHvinca01</strain>
    </source>
</reference>
<dbReference type="AlphaFoldDB" id="W2KVN7"/>
<dbReference type="Proteomes" id="UP000054423">
    <property type="component" value="Unassembled WGS sequence"/>
</dbReference>
<feature type="compositionally biased region" description="Basic and acidic residues" evidence="1">
    <location>
        <begin position="1"/>
        <end position="31"/>
    </location>
</feature>
<proteinExistence type="predicted"/>
<protein>
    <submittedName>
        <fullName evidence="2">Uncharacterized protein</fullName>
    </submittedName>
</protein>
<organism evidence="2">
    <name type="scientific">Phytophthora nicotianae</name>
    <name type="common">Potato buckeye rot agent</name>
    <name type="synonym">Phytophthora parasitica</name>
    <dbReference type="NCBI Taxonomy" id="4792"/>
    <lineage>
        <taxon>Eukaryota</taxon>
        <taxon>Sar</taxon>
        <taxon>Stramenopiles</taxon>
        <taxon>Oomycota</taxon>
        <taxon>Peronosporomycetes</taxon>
        <taxon>Peronosporales</taxon>
        <taxon>Peronosporaceae</taxon>
        <taxon>Phytophthora</taxon>
    </lineage>
</organism>
<gene>
    <name evidence="2" type="ORF">L917_11765</name>
</gene>
<dbReference type="VEuPathDB" id="FungiDB:PPTG_06387"/>
<name>W2KVN7_PHYNI</name>
<sequence>MAKKYKVAEKERRPEEHNEALSRLGGDKHSADSSVTLPDPNGAVEGPSRFVLDWSRVWLCMKNVTKKLAQHKSGYCFYPVMHVSRLKPMNEFPSRLKTRLTHEVTEDWRFDFDEELLPGSLIT</sequence>
<feature type="region of interest" description="Disordered" evidence="1">
    <location>
        <begin position="1"/>
        <end position="41"/>
    </location>
</feature>
<dbReference type="EMBL" id="KI680576">
    <property type="protein sequence ID" value="ETL89271.1"/>
    <property type="molecule type" value="Genomic_DNA"/>
</dbReference>
<evidence type="ECO:0000313" key="2">
    <source>
        <dbReference type="EMBL" id="ETL89271.1"/>
    </source>
</evidence>
<accession>W2KVN7</accession>